<feature type="region of interest" description="Disordered" evidence="1">
    <location>
        <begin position="247"/>
        <end position="272"/>
    </location>
</feature>
<keyword evidence="4" id="KW-1185">Reference proteome</keyword>
<accession>A0A9W7X0G1</accession>
<feature type="transmembrane region" description="Helical" evidence="2">
    <location>
        <begin position="124"/>
        <end position="144"/>
    </location>
</feature>
<comment type="caution">
    <text evidence="3">The sequence shown here is derived from an EMBL/GenBank/DDBJ whole genome shotgun (WGS) entry which is preliminary data.</text>
</comment>
<dbReference type="AlphaFoldDB" id="A0A9W7X0G1"/>
<feature type="compositionally biased region" description="Polar residues" evidence="1">
    <location>
        <begin position="87"/>
        <end position="97"/>
    </location>
</feature>
<dbReference type="Proteomes" id="UP001059041">
    <property type="component" value="Linkage Group LG4"/>
</dbReference>
<feature type="non-terminal residue" evidence="3">
    <location>
        <position position="284"/>
    </location>
</feature>
<dbReference type="EMBL" id="JAFHDT010000004">
    <property type="protein sequence ID" value="KAI7811488.1"/>
    <property type="molecule type" value="Genomic_DNA"/>
</dbReference>
<evidence type="ECO:0000313" key="3">
    <source>
        <dbReference type="EMBL" id="KAI7811488.1"/>
    </source>
</evidence>
<keyword evidence="2" id="KW-0812">Transmembrane</keyword>
<gene>
    <name evidence="3" type="ORF">IRJ41_019684</name>
</gene>
<evidence type="ECO:0000313" key="4">
    <source>
        <dbReference type="Proteomes" id="UP001059041"/>
    </source>
</evidence>
<evidence type="ECO:0000256" key="2">
    <source>
        <dbReference type="SAM" id="Phobius"/>
    </source>
</evidence>
<feature type="region of interest" description="Disordered" evidence="1">
    <location>
        <begin position="73"/>
        <end position="97"/>
    </location>
</feature>
<keyword evidence="2" id="KW-0472">Membrane</keyword>
<protein>
    <submittedName>
        <fullName evidence="3">Uncharacterized protein</fullName>
    </submittedName>
</protein>
<reference evidence="3" key="1">
    <citation type="submission" date="2021-02" db="EMBL/GenBank/DDBJ databases">
        <title>Comparative genomics reveals that relaxation of natural selection precedes convergent phenotypic evolution of cavefish.</title>
        <authorList>
            <person name="Peng Z."/>
        </authorList>
    </citation>
    <scope>NUCLEOTIDE SEQUENCE</scope>
    <source>
        <tissue evidence="3">Muscle</tissue>
    </source>
</reference>
<keyword evidence="2" id="KW-1133">Transmembrane helix</keyword>
<sequence length="284" mass="31243">ELRFWASRILNPPGVVIALNVVAEEATNNTSRENIMETSSAPVSLFPNTTKFNDTKQNVTDDLRRTTAEITTLPKSDFPTPPPVSEHPQTNNTTTEHTRMMSTKASITVPPTQESTRSNYGSTYVIILIIIIVCIIGGTAYCCLQKNSRRYSVDLHPKKEEAQIPLSTVDGEVFDSTSVKDMHTFSPVEPNMPIKDPEAVKEAEKPDGEKETAVVKEQSNTRAIVIPEDKAEELTIDLTDGEMAISTKTSIESLDEPPNKNNNNNTVVANDEGHEFTEISLAGL</sequence>
<evidence type="ECO:0000256" key="1">
    <source>
        <dbReference type="SAM" id="MobiDB-lite"/>
    </source>
</evidence>
<organism evidence="3 4">
    <name type="scientific">Triplophysa rosa</name>
    <name type="common">Cave loach</name>
    <dbReference type="NCBI Taxonomy" id="992332"/>
    <lineage>
        <taxon>Eukaryota</taxon>
        <taxon>Metazoa</taxon>
        <taxon>Chordata</taxon>
        <taxon>Craniata</taxon>
        <taxon>Vertebrata</taxon>
        <taxon>Euteleostomi</taxon>
        <taxon>Actinopterygii</taxon>
        <taxon>Neopterygii</taxon>
        <taxon>Teleostei</taxon>
        <taxon>Ostariophysi</taxon>
        <taxon>Cypriniformes</taxon>
        <taxon>Nemacheilidae</taxon>
        <taxon>Triplophysa</taxon>
    </lineage>
</organism>
<name>A0A9W7X0G1_TRIRA</name>
<proteinExistence type="predicted"/>